<dbReference type="OrthoDB" id="5293309at2"/>
<dbReference type="InterPro" id="IPR011335">
    <property type="entry name" value="Restrct_endonuc-II-like"/>
</dbReference>
<dbReference type="KEGG" id="cate:C2869_00555"/>
<dbReference type="SUPFAM" id="SSF52980">
    <property type="entry name" value="Restriction endonuclease-like"/>
    <property type="match status" value="1"/>
</dbReference>
<evidence type="ECO:0008006" key="3">
    <source>
        <dbReference type="Google" id="ProtNLM"/>
    </source>
</evidence>
<dbReference type="EMBL" id="CP026604">
    <property type="protein sequence ID" value="AWB65022.1"/>
    <property type="molecule type" value="Genomic_DNA"/>
</dbReference>
<dbReference type="Proteomes" id="UP000244441">
    <property type="component" value="Chromosome"/>
</dbReference>
<protein>
    <recommendedName>
        <fullName evidence="3">YaeQ family protein</fullName>
    </recommendedName>
</protein>
<dbReference type="InterPro" id="IPR038590">
    <property type="entry name" value="YaeQ_sf"/>
</dbReference>
<dbReference type="InterPro" id="IPR009822">
    <property type="entry name" value="YaeQ"/>
</dbReference>
<dbReference type="Gene3D" id="3.10.640.10">
    <property type="entry name" value="Restriction endonuclease-like alpha-beta roll domain"/>
    <property type="match status" value="1"/>
</dbReference>
<evidence type="ECO:0000313" key="2">
    <source>
        <dbReference type="Proteomes" id="UP000244441"/>
    </source>
</evidence>
<sequence length="182" mass="20917">MALKSTIFKVQLDIADTDRHYYQSHKLTVAQHPSETDQRLMVRLLAFAINANDQLNFNQELCSNDDEAELWQVELNGQIKHWIAFGQPEEKQLKKACRMAERVTLYCYGGNAVTPWWQQIANKLNSYTNLAVFEFAEQQMIELSQLVNKNMQLQITIDSGEIWISSDIGSVHITPNTLQENG</sequence>
<gene>
    <name evidence="1" type="ORF">C2869_00555</name>
</gene>
<dbReference type="PANTHER" id="PTHR38784:SF1">
    <property type="entry name" value="SUCROSE PHOSPHORYLASE"/>
    <property type="match status" value="1"/>
</dbReference>
<dbReference type="AlphaFoldDB" id="A0A2S0VLD9"/>
<accession>A0A2S0VLD9</accession>
<reference evidence="1 2" key="1">
    <citation type="submission" date="2018-01" db="EMBL/GenBank/DDBJ databases">
        <title>Genome sequence of a Cantenovulum-like bacteria.</title>
        <authorList>
            <person name="Tan W.R."/>
            <person name="Lau N.-S."/>
            <person name="Go F."/>
            <person name="Amirul A.-A.A."/>
        </authorList>
    </citation>
    <scope>NUCLEOTIDE SEQUENCE [LARGE SCALE GENOMIC DNA]</scope>
    <source>
        <strain evidence="1 2">CCB-QB4</strain>
    </source>
</reference>
<name>A0A2S0VLD9_9ALTE</name>
<keyword evidence="2" id="KW-1185">Reference proteome</keyword>
<dbReference type="RefSeq" id="WP_108601101.1">
    <property type="nucleotide sequence ID" value="NZ_CP026604.1"/>
</dbReference>
<dbReference type="PANTHER" id="PTHR38784">
    <property type="entry name" value="SUCROSE PHOSPHORYLASE"/>
    <property type="match status" value="1"/>
</dbReference>
<proteinExistence type="predicted"/>
<dbReference type="Pfam" id="PF07152">
    <property type="entry name" value="YaeQ"/>
    <property type="match status" value="1"/>
</dbReference>
<dbReference type="PIRSF" id="PIRSF011484">
    <property type="entry name" value="YaeQ"/>
    <property type="match status" value="1"/>
</dbReference>
<evidence type="ECO:0000313" key="1">
    <source>
        <dbReference type="EMBL" id="AWB65022.1"/>
    </source>
</evidence>
<organism evidence="1 2">
    <name type="scientific">Saccharobesus litoralis</name>
    <dbReference type="NCBI Taxonomy" id="2172099"/>
    <lineage>
        <taxon>Bacteria</taxon>
        <taxon>Pseudomonadati</taxon>
        <taxon>Pseudomonadota</taxon>
        <taxon>Gammaproteobacteria</taxon>
        <taxon>Alteromonadales</taxon>
        <taxon>Alteromonadaceae</taxon>
        <taxon>Saccharobesus</taxon>
    </lineage>
</organism>
<dbReference type="SMART" id="SM01322">
    <property type="entry name" value="YaeQ"/>
    <property type="match status" value="1"/>
</dbReference>